<organism evidence="1 2">
    <name type="scientific">Quercus rubra</name>
    <name type="common">Northern red oak</name>
    <name type="synonym">Quercus borealis</name>
    <dbReference type="NCBI Taxonomy" id="3512"/>
    <lineage>
        <taxon>Eukaryota</taxon>
        <taxon>Viridiplantae</taxon>
        <taxon>Streptophyta</taxon>
        <taxon>Embryophyta</taxon>
        <taxon>Tracheophyta</taxon>
        <taxon>Spermatophyta</taxon>
        <taxon>Magnoliopsida</taxon>
        <taxon>eudicotyledons</taxon>
        <taxon>Gunneridae</taxon>
        <taxon>Pentapetalae</taxon>
        <taxon>rosids</taxon>
        <taxon>fabids</taxon>
        <taxon>Fagales</taxon>
        <taxon>Fagaceae</taxon>
        <taxon>Quercus</taxon>
    </lineage>
</organism>
<protein>
    <submittedName>
        <fullName evidence="1">Uncharacterized protein</fullName>
    </submittedName>
</protein>
<dbReference type="Proteomes" id="UP001324115">
    <property type="component" value="Unassembled WGS sequence"/>
</dbReference>
<name>A0AAN7EGS7_QUERU</name>
<dbReference type="EMBL" id="JAXUIC010000009">
    <property type="protein sequence ID" value="KAK4570714.1"/>
    <property type="molecule type" value="Genomic_DNA"/>
</dbReference>
<gene>
    <name evidence="1" type="ORF">RGQ29_029527</name>
</gene>
<evidence type="ECO:0000313" key="1">
    <source>
        <dbReference type="EMBL" id="KAK4570714.1"/>
    </source>
</evidence>
<evidence type="ECO:0000313" key="2">
    <source>
        <dbReference type="Proteomes" id="UP001324115"/>
    </source>
</evidence>
<comment type="caution">
    <text evidence="1">The sequence shown here is derived from an EMBL/GenBank/DDBJ whole genome shotgun (WGS) entry which is preliminary data.</text>
</comment>
<proteinExistence type="predicted"/>
<accession>A0AAN7EGS7</accession>
<dbReference type="AlphaFoldDB" id="A0AAN7EGS7"/>
<sequence>MATSSLYISLSPSIVNPSCKLSKSTILLKKIFKFNFQVPTSIFKLNIRWCKSWVPISISGLRTGGLLGPASNK</sequence>
<reference evidence="1 2" key="1">
    <citation type="journal article" date="2023" name="G3 (Bethesda)">
        <title>A haplotype-resolved chromosome-scale genome for Quercus rubra L. provides insights into the genetics of adaptive traits for red oak species.</title>
        <authorList>
            <person name="Kapoor B."/>
            <person name="Jenkins J."/>
            <person name="Schmutz J."/>
            <person name="Zhebentyayeva T."/>
            <person name="Kuelheim C."/>
            <person name="Coggeshall M."/>
            <person name="Heim C."/>
            <person name="Lasky J.R."/>
            <person name="Leites L."/>
            <person name="Islam-Faridi N."/>
            <person name="Romero-Severson J."/>
            <person name="DeLeo V.L."/>
            <person name="Lucas S.M."/>
            <person name="Lazic D."/>
            <person name="Gailing O."/>
            <person name="Carlson J."/>
            <person name="Staton M."/>
        </authorList>
    </citation>
    <scope>NUCLEOTIDE SEQUENCE [LARGE SCALE GENOMIC DNA]</scope>
    <source>
        <strain evidence="1">Pseudo-F2</strain>
    </source>
</reference>
<keyword evidence="2" id="KW-1185">Reference proteome</keyword>